<evidence type="ECO:0000256" key="2">
    <source>
        <dbReference type="ARBA" id="ARBA00022737"/>
    </source>
</evidence>
<protein>
    <submittedName>
        <fullName evidence="3">Eukaryotic translation initiation factor 3 subunit I</fullName>
    </submittedName>
</protein>
<organism evidence="3 4">
    <name type="scientific">Microtus ochrogaster</name>
    <name type="common">Prairie vole</name>
    <dbReference type="NCBI Taxonomy" id="79684"/>
    <lineage>
        <taxon>Eukaryota</taxon>
        <taxon>Metazoa</taxon>
        <taxon>Chordata</taxon>
        <taxon>Craniata</taxon>
        <taxon>Vertebrata</taxon>
        <taxon>Euteleostomi</taxon>
        <taxon>Mammalia</taxon>
        <taxon>Eutheria</taxon>
        <taxon>Euarchontoglires</taxon>
        <taxon>Glires</taxon>
        <taxon>Rodentia</taxon>
        <taxon>Myomorpha</taxon>
        <taxon>Muroidea</taxon>
        <taxon>Cricetidae</taxon>
        <taxon>Arvicolinae</taxon>
        <taxon>Microtus</taxon>
    </lineage>
</organism>
<dbReference type="InterPro" id="IPR011047">
    <property type="entry name" value="Quinoprotein_ADH-like_sf"/>
</dbReference>
<gene>
    <name evidence="3" type="ORF">LTLLF_101555</name>
</gene>
<accession>A0A8J6L043</accession>
<dbReference type="SUPFAM" id="SSF50998">
    <property type="entry name" value="Quinoprotein alcohol dehydrogenase-like"/>
    <property type="match status" value="1"/>
</dbReference>
<dbReference type="GO" id="GO:0003723">
    <property type="term" value="F:RNA binding"/>
    <property type="evidence" value="ECO:0007669"/>
    <property type="project" value="TreeGrafter"/>
</dbReference>
<reference evidence="3" key="1">
    <citation type="submission" date="2020-03" db="EMBL/GenBank/DDBJ databases">
        <title>Studies in the Genomics of Life Span.</title>
        <authorList>
            <person name="Glass D."/>
        </authorList>
    </citation>
    <scope>NUCLEOTIDE SEQUENCE</scope>
    <source>
        <strain evidence="3">LTLLF</strain>
        <tissue evidence="3">Muscle</tissue>
    </source>
</reference>
<keyword evidence="3" id="KW-0648">Protein biosynthesis</keyword>
<keyword evidence="1" id="KW-0853">WD repeat</keyword>
<dbReference type="GO" id="GO:0003743">
    <property type="term" value="F:translation initiation factor activity"/>
    <property type="evidence" value="ECO:0007669"/>
    <property type="project" value="UniProtKB-KW"/>
</dbReference>
<dbReference type="PANTHER" id="PTHR19877">
    <property type="entry name" value="EUKARYOTIC TRANSLATION INITIATION FACTOR 3 SUBUNIT I"/>
    <property type="match status" value="1"/>
</dbReference>
<dbReference type="EMBL" id="JAATJU010000100">
    <property type="protein sequence ID" value="KAH0521410.1"/>
    <property type="molecule type" value="Genomic_DNA"/>
</dbReference>
<dbReference type="GO" id="GO:0071541">
    <property type="term" value="C:eukaryotic translation initiation factor 3 complex, eIF3m"/>
    <property type="evidence" value="ECO:0007669"/>
    <property type="project" value="TreeGrafter"/>
</dbReference>
<dbReference type="AlphaFoldDB" id="A0A8J6L043"/>
<sequence>MDADWDTKHFLTGSTDNSCCLWDCETGKQLNPLKTNLAIHTHGFNFGGNIIMLSTDKQMISAFSIIYDHVVLGGGQEAMDITIPSTRIGKFEARFFHLAFEEEFGRVKGHFGRDGKSYSSGGKDGYVHILFFDPQK</sequence>
<evidence type="ECO:0000256" key="1">
    <source>
        <dbReference type="ARBA" id="ARBA00022574"/>
    </source>
</evidence>
<evidence type="ECO:0000313" key="3">
    <source>
        <dbReference type="EMBL" id="KAH0521410.1"/>
    </source>
</evidence>
<keyword evidence="3" id="KW-0396">Initiation factor</keyword>
<name>A0A8J6L043_MICOH</name>
<dbReference type="PANTHER" id="PTHR19877:SF1">
    <property type="entry name" value="EUKARYOTIC TRANSLATION INITIATION FACTOR 3 SUBUNIT I"/>
    <property type="match status" value="1"/>
</dbReference>
<keyword evidence="2" id="KW-0677">Repeat</keyword>
<dbReference type="InterPro" id="IPR015943">
    <property type="entry name" value="WD40/YVTN_repeat-like_dom_sf"/>
</dbReference>
<dbReference type="Proteomes" id="UP000710432">
    <property type="component" value="Unassembled WGS sequence"/>
</dbReference>
<evidence type="ECO:0000313" key="4">
    <source>
        <dbReference type="Proteomes" id="UP000710432"/>
    </source>
</evidence>
<dbReference type="Gene3D" id="2.130.10.10">
    <property type="entry name" value="YVTN repeat-like/Quinoprotein amine dehydrogenase"/>
    <property type="match status" value="2"/>
</dbReference>
<dbReference type="GO" id="GO:0002183">
    <property type="term" value="P:cytoplasmic translational initiation"/>
    <property type="evidence" value="ECO:0007669"/>
    <property type="project" value="TreeGrafter"/>
</dbReference>
<comment type="caution">
    <text evidence="3">The sequence shown here is derived from an EMBL/GenBank/DDBJ whole genome shotgun (WGS) entry which is preliminary data.</text>
</comment>
<proteinExistence type="predicted"/>